<comment type="caution">
    <text evidence="1">The sequence shown here is derived from an EMBL/GenBank/DDBJ whole genome shotgun (WGS) entry which is preliminary data.</text>
</comment>
<gene>
    <name evidence="1" type="ORF">S01H1_79749</name>
</gene>
<evidence type="ECO:0000313" key="1">
    <source>
        <dbReference type="EMBL" id="GAG42967.1"/>
    </source>
</evidence>
<sequence length="29" mass="3085">KVLEPGDSLWALAETADQLTVDISGWAKA</sequence>
<name>X0Y6R4_9ZZZZ</name>
<feature type="non-terminal residue" evidence="1">
    <location>
        <position position="1"/>
    </location>
</feature>
<organism evidence="1">
    <name type="scientific">marine sediment metagenome</name>
    <dbReference type="NCBI Taxonomy" id="412755"/>
    <lineage>
        <taxon>unclassified sequences</taxon>
        <taxon>metagenomes</taxon>
        <taxon>ecological metagenomes</taxon>
    </lineage>
</organism>
<dbReference type="AlphaFoldDB" id="X0Y6R4"/>
<accession>X0Y6R4</accession>
<dbReference type="EMBL" id="BARS01053792">
    <property type="protein sequence ID" value="GAG42967.1"/>
    <property type="molecule type" value="Genomic_DNA"/>
</dbReference>
<proteinExistence type="predicted"/>
<reference evidence="1" key="1">
    <citation type="journal article" date="2014" name="Front. Microbiol.">
        <title>High frequency of phylogenetically diverse reductive dehalogenase-homologous genes in deep subseafloor sedimentary metagenomes.</title>
        <authorList>
            <person name="Kawai M."/>
            <person name="Futagami T."/>
            <person name="Toyoda A."/>
            <person name="Takaki Y."/>
            <person name="Nishi S."/>
            <person name="Hori S."/>
            <person name="Arai W."/>
            <person name="Tsubouchi T."/>
            <person name="Morono Y."/>
            <person name="Uchiyama I."/>
            <person name="Ito T."/>
            <person name="Fujiyama A."/>
            <person name="Inagaki F."/>
            <person name="Takami H."/>
        </authorList>
    </citation>
    <scope>NUCLEOTIDE SEQUENCE</scope>
    <source>
        <strain evidence="1">Expedition CK06-06</strain>
    </source>
</reference>
<protein>
    <submittedName>
        <fullName evidence="1">Uncharacterized protein</fullName>
    </submittedName>
</protein>